<dbReference type="PROSITE" id="PS50011">
    <property type="entry name" value="PROTEIN_KINASE_DOM"/>
    <property type="match status" value="1"/>
</dbReference>
<evidence type="ECO:0000256" key="5">
    <source>
        <dbReference type="ARBA" id="ARBA00022777"/>
    </source>
</evidence>
<dbReference type="PANTHER" id="PTHR48005:SF70">
    <property type="entry name" value="MDIS1-INTERACTING RECEPTOR LIKE KINASE 2-LIKE"/>
    <property type="match status" value="1"/>
</dbReference>
<evidence type="ECO:0000256" key="6">
    <source>
        <dbReference type="ARBA" id="ARBA00022840"/>
    </source>
</evidence>
<keyword evidence="2" id="KW-0723">Serine/threonine-protein kinase</keyword>
<dbReference type="Gene3D" id="1.10.510.10">
    <property type="entry name" value="Transferase(Phosphotransferase) domain 1"/>
    <property type="match status" value="1"/>
</dbReference>
<dbReference type="PANTHER" id="PTHR48005">
    <property type="entry name" value="LEUCINE RICH REPEAT KINASE 2"/>
    <property type="match status" value="1"/>
</dbReference>
<dbReference type="GeneID" id="115733113"/>
<gene>
    <name evidence="11" type="primary">LOC115733113</name>
</gene>
<keyword evidence="3" id="KW-0808">Transferase</keyword>
<reference evidence="10" key="1">
    <citation type="submission" date="2025-05" db="UniProtKB">
        <authorList>
            <consortium name="RefSeq"/>
        </authorList>
    </citation>
    <scope>NUCLEOTIDE SEQUENCE [LARGE SCALE GENOMIC DNA]</scope>
</reference>
<dbReference type="InterPro" id="IPR008266">
    <property type="entry name" value="Tyr_kinase_AS"/>
</dbReference>
<keyword evidence="10" id="KW-1185">Reference proteome</keyword>
<dbReference type="SUPFAM" id="SSF56112">
    <property type="entry name" value="Protein kinase-like (PK-like)"/>
    <property type="match status" value="1"/>
</dbReference>
<dbReference type="InterPro" id="IPR051420">
    <property type="entry name" value="Ser_Thr_Kinases_DiverseReg"/>
</dbReference>
<dbReference type="Pfam" id="PF00069">
    <property type="entry name" value="Pkinase"/>
    <property type="match status" value="1"/>
</dbReference>
<keyword evidence="6" id="KW-0067">ATP-binding</keyword>
<dbReference type="RefSeq" id="XP_030519644.2">
    <property type="nucleotide sequence ID" value="XM_030663784.2"/>
</dbReference>
<protein>
    <recommendedName>
        <fullName evidence="1">non-specific serine/threonine protein kinase</fullName>
        <ecNumber evidence="1">2.7.11.1</ecNumber>
    </recommendedName>
</protein>
<dbReference type="GO" id="GO:0004674">
    <property type="term" value="F:protein serine/threonine kinase activity"/>
    <property type="evidence" value="ECO:0007669"/>
    <property type="project" value="UniProtKB-KW"/>
</dbReference>
<dbReference type="PROSITE" id="PS00109">
    <property type="entry name" value="PROTEIN_KINASE_TYR"/>
    <property type="match status" value="1"/>
</dbReference>
<keyword evidence="5" id="KW-0418">Kinase</keyword>
<evidence type="ECO:0000313" key="11">
    <source>
        <dbReference type="RefSeq" id="XP_030519644.2"/>
    </source>
</evidence>
<evidence type="ECO:0000313" key="10">
    <source>
        <dbReference type="Proteomes" id="UP000827889"/>
    </source>
</evidence>
<evidence type="ECO:0000256" key="3">
    <source>
        <dbReference type="ARBA" id="ARBA00022679"/>
    </source>
</evidence>
<evidence type="ECO:0000256" key="7">
    <source>
        <dbReference type="ARBA" id="ARBA00047899"/>
    </source>
</evidence>
<evidence type="ECO:0000256" key="2">
    <source>
        <dbReference type="ARBA" id="ARBA00022527"/>
    </source>
</evidence>
<evidence type="ECO:0000256" key="8">
    <source>
        <dbReference type="ARBA" id="ARBA00048679"/>
    </source>
</evidence>
<evidence type="ECO:0000259" key="9">
    <source>
        <dbReference type="PROSITE" id="PS50011"/>
    </source>
</evidence>
<evidence type="ECO:0000256" key="4">
    <source>
        <dbReference type="ARBA" id="ARBA00022741"/>
    </source>
</evidence>
<comment type="catalytic activity">
    <reaction evidence="7">
        <text>L-threonyl-[protein] + ATP = O-phospho-L-threonyl-[protein] + ADP + H(+)</text>
        <dbReference type="Rhea" id="RHEA:46608"/>
        <dbReference type="Rhea" id="RHEA-COMP:11060"/>
        <dbReference type="Rhea" id="RHEA-COMP:11605"/>
        <dbReference type="ChEBI" id="CHEBI:15378"/>
        <dbReference type="ChEBI" id="CHEBI:30013"/>
        <dbReference type="ChEBI" id="CHEBI:30616"/>
        <dbReference type="ChEBI" id="CHEBI:61977"/>
        <dbReference type="ChEBI" id="CHEBI:456216"/>
        <dbReference type="EC" id="2.7.11.1"/>
    </reaction>
</comment>
<keyword evidence="4" id="KW-0547">Nucleotide-binding</keyword>
<dbReference type="AlphaFoldDB" id="A0A8B8NCC5"/>
<comment type="catalytic activity">
    <reaction evidence="8">
        <text>L-seryl-[protein] + ATP = O-phospho-L-seryl-[protein] + ADP + H(+)</text>
        <dbReference type="Rhea" id="RHEA:17989"/>
        <dbReference type="Rhea" id="RHEA-COMP:9863"/>
        <dbReference type="Rhea" id="RHEA-COMP:11604"/>
        <dbReference type="ChEBI" id="CHEBI:15378"/>
        <dbReference type="ChEBI" id="CHEBI:29999"/>
        <dbReference type="ChEBI" id="CHEBI:30616"/>
        <dbReference type="ChEBI" id="CHEBI:83421"/>
        <dbReference type="ChEBI" id="CHEBI:456216"/>
        <dbReference type="EC" id="2.7.11.1"/>
    </reaction>
</comment>
<dbReference type="Proteomes" id="UP000827889">
    <property type="component" value="Chromosome 2"/>
</dbReference>
<reference evidence="11" key="2">
    <citation type="submission" date="2025-08" db="UniProtKB">
        <authorList>
            <consortium name="RefSeq"/>
        </authorList>
    </citation>
    <scope>IDENTIFICATION</scope>
    <source>
        <tissue evidence="11">Leaf</tissue>
    </source>
</reference>
<sequence>MVYESIIEATEEFDAKYCIGVGGQGSVYKAQLQTGEIVAVKKLNDSPDIEMASQKALEREIRALTGTRHRNIVKLYGFCSSSRHSFLVYEFFQFGSLKDVLNNEQRITTFDWNKRVNVIKGVANALSYMHHECSPPVIHRDISSKNILLDEEYEAHVSDFGTAKVLQPYLSNWTSFAGTFGYTAPELAYTMEAKEKCDVYSFGVVTLEVIMGRHPGDLVSSLASSSSASSSNSTTSHWPLQQVLDKRVPYPIGDVLGQVAFIVKMALSCLNPKQEHRPSMQQVSQAISAHSSIRISSSEDIKLEELVDPRCFS</sequence>
<organism evidence="10 11">
    <name type="scientific">Rhodamnia argentea</name>
    <dbReference type="NCBI Taxonomy" id="178133"/>
    <lineage>
        <taxon>Eukaryota</taxon>
        <taxon>Viridiplantae</taxon>
        <taxon>Streptophyta</taxon>
        <taxon>Embryophyta</taxon>
        <taxon>Tracheophyta</taxon>
        <taxon>Spermatophyta</taxon>
        <taxon>Magnoliopsida</taxon>
        <taxon>eudicotyledons</taxon>
        <taxon>Gunneridae</taxon>
        <taxon>Pentapetalae</taxon>
        <taxon>rosids</taxon>
        <taxon>malvids</taxon>
        <taxon>Myrtales</taxon>
        <taxon>Myrtaceae</taxon>
        <taxon>Myrtoideae</taxon>
        <taxon>Myrteae</taxon>
        <taxon>Australasian group</taxon>
        <taxon>Rhodamnia</taxon>
    </lineage>
</organism>
<dbReference type="Gene3D" id="3.30.200.20">
    <property type="entry name" value="Phosphorylase Kinase, domain 1"/>
    <property type="match status" value="1"/>
</dbReference>
<name>A0A8B8NCC5_9MYRT</name>
<proteinExistence type="predicted"/>
<dbReference type="InterPro" id="IPR011009">
    <property type="entry name" value="Kinase-like_dom_sf"/>
</dbReference>
<dbReference type="EC" id="2.7.11.1" evidence="1"/>
<dbReference type="GO" id="GO:0005524">
    <property type="term" value="F:ATP binding"/>
    <property type="evidence" value="ECO:0007669"/>
    <property type="project" value="UniProtKB-KW"/>
</dbReference>
<accession>A0A8B8NCC5</accession>
<dbReference type="InterPro" id="IPR000719">
    <property type="entry name" value="Prot_kinase_dom"/>
</dbReference>
<evidence type="ECO:0000256" key="1">
    <source>
        <dbReference type="ARBA" id="ARBA00012513"/>
    </source>
</evidence>
<dbReference type="KEGG" id="rarg:115733113"/>
<feature type="domain" description="Protein kinase" evidence="9">
    <location>
        <begin position="13"/>
        <end position="293"/>
    </location>
</feature>
<dbReference type="GO" id="GO:0016020">
    <property type="term" value="C:membrane"/>
    <property type="evidence" value="ECO:0007669"/>
    <property type="project" value="UniProtKB-SubCell"/>
</dbReference>